<protein>
    <submittedName>
        <fullName evidence="6">TetR/AcrR family transcriptional regulator</fullName>
    </submittedName>
</protein>
<evidence type="ECO:0000256" key="4">
    <source>
        <dbReference type="PROSITE-ProRule" id="PRU00335"/>
    </source>
</evidence>
<accession>A0A848NUU5</accession>
<proteinExistence type="predicted"/>
<reference evidence="6 7" key="1">
    <citation type="submission" date="2020-04" db="EMBL/GenBank/DDBJ databases">
        <title>Ralstonia insidiosa genome sequencing and assembly.</title>
        <authorList>
            <person name="Martins R.C.R."/>
            <person name="Perdigao-Neto L.V."/>
            <person name="Levin A.S.S."/>
            <person name="Costa S.F."/>
        </authorList>
    </citation>
    <scope>NUCLEOTIDE SEQUENCE [LARGE SCALE GENOMIC DNA]</scope>
    <source>
        <strain evidence="6 7">5047</strain>
    </source>
</reference>
<keyword evidence="1" id="KW-0805">Transcription regulation</keyword>
<evidence type="ECO:0000256" key="2">
    <source>
        <dbReference type="ARBA" id="ARBA00023125"/>
    </source>
</evidence>
<dbReference type="InterPro" id="IPR036271">
    <property type="entry name" value="Tet_transcr_reg_TetR-rel_C_sf"/>
</dbReference>
<evidence type="ECO:0000313" key="7">
    <source>
        <dbReference type="Proteomes" id="UP000575469"/>
    </source>
</evidence>
<organism evidence="6 7">
    <name type="scientific">Ralstonia insidiosa</name>
    <dbReference type="NCBI Taxonomy" id="190721"/>
    <lineage>
        <taxon>Bacteria</taxon>
        <taxon>Pseudomonadati</taxon>
        <taxon>Pseudomonadota</taxon>
        <taxon>Betaproteobacteria</taxon>
        <taxon>Burkholderiales</taxon>
        <taxon>Burkholderiaceae</taxon>
        <taxon>Ralstonia</taxon>
    </lineage>
</organism>
<dbReference type="InterPro" id="IPR009057">
    <property type="entry name" value="Homeodomain-like_sf"/>
</dbReference>
<dbReference type="EMBL" id="JABBZM010000003">
    <property type="protein sequence ID" value="NMV37119.1"/>
    <property type="molecule type" value="Genomic_DNA"/>
</dbReference>
<dbReference type="Proteomes" id="UP000575469">
    <property type="component" value="Unassembled WGS sequence"/>
</dbReference>
<gene>
    <name evidence="6" type="ORF">HGR00_04265</name>
</gene>
<dbReference type="SUPFAM" id="SSF48498">
    <property type="entry name" value="Tetracyclin repressor-like, C-terminal domain"/>
    <property type="match status" value="1"/>
</dbReference>
<dbReference type="PANTHER" id="PTHR47506:SF1">
    <property type="entry name" value="HTH-TYPE TRANSCRIPTIONAL REGULATOR YJDC"/>
    <property type="match status" value="1"/>
</dbReference>
<dbReference type="PROSITE" id="PS50977">
    <property type="entry name" value="HTH_TETR_2"/>
    <property type="match status" value="1"/>
</dbReference>
<comment type="caution">
    <text evidence="6">The sequence shown here is derived from an EMBL/GenBank/DDBJ whole genome shotgun (WGS) entry which is preliminary data.</text>
</comment>
<dbReference type="Gene3D" id="1.10.10.60">
    <property type="entry name" value="Homeodomain-like"/>
    <property type="match status" value="1"/>
</dbReference>
<dbReference type="Pfam" id="PF00440">
    <property type="entry name" value="TetR_N"/>
    <property type="match status" value="1"/>
</dbReference>
<dbReference type="GO" id="GO:0003677">
    <property type="term" value="F:DNA binding"/>
    <property type="evidence" value="ECO:0007669"/>
    <property type="project" value="UniProtKB-UniRule"/>
</dbReference>
<evidence type="ECO:0000259" key="5">
    <source>
        <dbReference type="PROSITE" id="PS50977"/>
    </source>
</evidence>
<dbReference type="InterPro" id="IPR011075">
    <property type="entry name" value="TetR_C"/>
</dbReference>
<keyword evidence="2 4" id="KW-0238">DNA-binding</keyword>
<name>A0A848NUU5_9RALS</name>
<sequence>MVRPREFDREEVLQKAIRVFWRKGFAATSTDELLQEMGIGRQSLYNAFGDKRQLYLEVLRSYMEGTFGGHLERLNKPKSPLQGIRRLLLGLAAPDDDERALGCLGVGSAGEFGTRDPELLAQLQSGSQFLRAQLVKRIREGQESGEVDPSMDAQKAAEFVQMVMNGLQLAARTGADVRYMHDMANFAIDRLKAD</sequence>
<evidence type="ECO:0000256" key="1">
    <source>
        <dbReference type="ARBA" id="ARBA00023015"/>
    </source>
</evidence>
<keyword evidence="3" id="KW-0804">Transcription</keyword>
<evidence type="ECO:0000256" key="3">
    <source>
        <dbReference type="ARBA" id="ARBA00023163"/>
    </source>
</evidence>
<dbReference type="SUPFAM" id="SSF46689">
    <property type="entry name" value="Homeodomain-like"/>
    <property type="match status" value="1"/>
</dbReference>
<dbReference type="AlphaFoldDB" id="A0A848NUU5"/>
<feature type="domain" description="HTH tetR-type" evidence="5">
    <location>
        <begin position="6"/>
        <end position="66"/>
    </location>
</feature>
<dbReference type="PANTHER" id="PTHR47506">
    <property type="entry name" value="TRANSCRIPTIONAL REGULATORY PROTEIN"/>
    <property type="match status" value="1"/>
</dbReference>
<dbReference type="Gene3D" id="1.10.357.10">
    <property type="entry name" value="Tetracycline Repressor, domain 2"/>
    <property type="match status" value="1"/>
</dbReference>
<feature type="DNA-binding region" description="H-T-H motif" evidence="4">
    <location>
        <begin position="29"/>
        <end position="48"/>
    </location>
</feature>
<dbReference type="InterPro" id="IPR001647">
    <property type="entry name" value="HTH_TetR"/>
</dbReference>
<evidence type="ECO:0000313" key="6">
    <source>
        <dbReference type="EMBL" id="NMV37119.1"/>
    </source>
</evidence>
<dbReference type="Pfam" id="PF16925">
    <property type="entry name" value="TetR_C_13"/>
    <property type="match status" value="1"/>
</dbReference>